<reference evidence="7 8" key="1">
    <citation type="submission" date="2019-03" db="EMBL/GenBank/DDBJ databases">
        <title>Genomic Encyclopedia of Type Strains, Phase IV (KMG-IV): sequencing the most valuable type-strain genomes for metagenomic binning, comparative biology and taxonomic classification.</title>
        <authorList>
            <person name="Goeker M."/>
        </authorList>
    </citation>
    <scope>NUCLEOTIDE SEQUENCE [LARGE SCALE GENOMIC DNA]</scope>
    <source>
        <strain evidence="7 8">DSM 24629</strain>
    </source>
</reference>
<dbReference type="Gene3D" id="2.30.310.10">
    <property type="entry name" value="ibrinogen binding protein from staphylococcus aureus domain"/>
    <property type="match status" value="1"/>
</dbReference>
<comment type="caution">
    <text evidence="7">The sequence shown here is derived from an EMBL/GenBank/DDBJ whole genome shotgun (WGS) entry which is preliminary data.</text>
</comment>
<keyword evidence="1 5" id="KW-0820">tRNA-binding</keyword>
<proteinExistence type="inferred from homology"/>
<keyword evidence="3 5" id="KW-0694">RNA-binding</keyword>
<evidence type="ECO:0000256" key="5">
    <source>
        <dbReference type="HAMAP-Rule" id="MF_00844"/>
    </source>
</evidence>
<dbReference type="InterPro" id="IPR008532">
    <property type="entry name" value="NFACT_RNA-bd"/>
</dbReference>
<dbReference type="Gene3D" id="3.40.970.40">
    <property type="entry name" value="fibrinogen binding protein from staphylococcus aureus domain like"/>
    <property type="match status" value="1"/>
</dbReference>
<organism evidence="7 8">
    <name type="scientific">Natranaerovirga pectinivora</name>
    <dbReference type="NCBI Taxonomy" id="682400"/>
    <lineage>
        <taxon>Bacteria</taxon>
        <taxon>Bacillati</taxon>
        <taxon>Bacillota</taxon>
        <taxon>Clostridia</taxon>
        <taxon>Lachnospirales</taxon>
        <taxon>Natranaerovirgaceae</taxon>
        <taxon>Natranaerovirga</taxon>
    </lineage>
</organism>
<evidence type="ECO:0000256" key="1">
    <source>
        <dbReference type="ARBA" id="ARBA00022555"/>
    </source>
</evidence>
<evidence type="ECO:0000313" key="7">
    <source>
        <dbReference type="EMBL" id="TCT16936.1"/>
    </source>
</evidence>
<feature type="coiled-coil region" evidence="5">
    <location>
        <begin position="383"/>
        <end position="417"/>
    </location>
</feature>
<dbReference type="RefSeq" id="WP_132249414.1">
    <property type="nucleotide sequence ID" value="NZ_SMAL01000001.1"/>
</dbReference>
<sequence>MALDGIVISNIVSELKETILDGRINKIQQPEKDEIILVIKNNKNTYKLLLSAQASLPLIYLTDESKTNPMTAPNFCMLLRKHINNGKIVDIIQPNFERIIEFHITHHNELGDLCTKRLIIEIMGRHSNIIFCDKDTVLDSIKHISQNVSSVREVLPGREYFYPPNQNKTNPLDIVSLENFKEILNKENMPVLKAIFTSLTGISPQVATELCFRACVDDTKASSSLTNDEITSLYSAFIEVFSIINSNTYKPIIYYNNEIPEDFSSIPLKSLGSFETTEFDSVSELLQNFYSTKSVVTRIKQKSSDIRKVIQNALERSYKKYDLQLKQLKDTEKRDKFKIYGEIILANAYGISEGQKELEAFNYYTNENIIIPLDETLTPPQNAKKYYDRYNKLKRTYDALQDQLEETKKEFTHLESINNALDIADKEDDLLYIRKELVDYGYIKKKHKDKKTNNIPSKPIHYISSDGFHIYVGKNNFQNDELSLKFANGDDWWFHTKDIPGSHVIVKSKGEDLPDKTFEEAAAAAAYYSKAKNSTKVAVDYTQKKHLKKPNGSKPGFVIYHTNYSMYVDPSIKGLTEVND</sequence>
<dbReference type="Proteomes" id="UP000294902">
    <property type="component" value="Unassembled WGS sequence"/>
</dbReference>
<gene>
    <name evidence="5" type="primary">rqcH</name>
    <name evidence="7" type="ORF">EDC18_101232</name>
</gene>
<dbReference type="HAMAP" id="MF_00844_B">
    <property type="entry name" value="RqcH_B"/>
    <property type="match status" value="1"/>
</dbReference>
<dbReference type="InterPro" id="IPR051608">
    <property type="entry name" value="RQC_Subunit_NEMF"/>
</dbReference>
<dbReference type="EMBL" id="SMAL01000001">
    <property type="protein sequence ID" value="TCT16936.1"/>
    <property type="molecule type" value="Genomic_DNA"/>
</dbReference>
<protein>
    <recommendedName>
        <fullName evidence="5">Rqc2 homolog RqcH</fullName>
        <shortName evidence="5">RqcH</shortName>
    </recommendedName>
</protein>
<dbReference type="GO" id="GO:0000049">
    <property type="term" value="F:tRNA binding"/>
    <property type="evidence" value="ECO:0007669"/>
    <property type="project" value="UniProtKB-UniRule"/>
</dbReference>
<dbReference type="FunFam" id="2.30.310.10:FF:000004">
    <property type="entry name" value="Fibronectin-binding protein A"/>
    <property type="match status" value="1"/>
</dbReference>
<comment type="subunit">
    <text evidence="5">Associates with stalled 50S ribosomal subunits. Binds to RqcP.</text>
</comment>
<evidence type="ECO:0000256" key="2">
    <source>
        <dbReference type="ARBA" id="ARBA00022730"/>
    </source>
</evidence>
<dbReference type="GO" id="GO:0043023">
    <property type="term" value="F:ribosomal large subunit binding"/>
    <property type="evidence" value="ECO:0007669"/>
    <property type="project" value="UniProtKB-UniRule"/>
</dbReference>
<dbReference type="InterPro" id="IPR010979">
    <property type="entry name" value="Ribosomal_uS13-like_H2TH"/>
</dbReference>
<dbReference type="SUPFAM" id="SSF46946">
    <property type="entry name" value="S13-like H2TH domain"/>
    <property type="match status" value="1"/>
</dbReference>
<dbReference type="OrthoDB" id="9766163at2"/>
<feature type="domain" description="NFACT RNA-binding" evidence="6">
    <location>
        <begin position="458"/>
        <end position="552"/>
    </location>
</feature>
<evidence type="ECO:0000259" key="6">
    <source>
        <dbReference type="Pfam" id="PF05670"/>
    </source>
</evidence>
<keyword evidence="5" id="KW-0175">Coiled coil</keyword>
<comment type="similarity">
    <text evidence="5">Belongs to the NEMF family.</text>
</comment>
<dbReference type="PANTHER" id="PTHR15239:SF6">
    <property type="entry name" value="RIBOSOME QUALITY CONTROL COMPLEX SUBUNIT NEMF"/>
    <property type="match status" value="1"/>
</dbReference>
<dbReference type="PANTHER" id="PTHR15239">
    <property type="entry name" value="NUCLEAR EXPORT MEDIATOR FACTOR NEMF"/>
    <property type="match status" value="1"/>
</dbReference>
<evidence type="ECO:0000256" key="3">
    <source>
        <dbReference type="ARBA" id="ARBA00022884"/>
    </source>
</evidence>
<evidence type="ECO:0000256" key="4">
    <source>
        <dbReference type="ARBA" id="ARBA00022917"/>
    </source>
</evidence>
<comment type="function">
    <text evidence="5">Key component of the ribosome quality control system (RQC), a ribosome-associated complex that mediates the extraction of incompletely synthesized nascent chains from stalled ribosomes and their subsequent degradation. RqcH recruits Ala-charged tRNA, and with RqcP directs the elongation of stalled nascent chains on 50S ribosomal subunits, leading to non-templated C-terminal alanine extensions (Ala tail). The Ala tail promotes nascent chain degradation. May add between 1 and at least 8 Ala residues. Binds to stalled 50S ribosomal subunits.</text>
</comment>
<dbReference type="GO" id="GO:1990112">
    <property type="term" value="C:RQC complex"/>
    <property type="evidence" value="ECO:0007669"/>
    <property type="project" value="TreeGrafter"/>
</dbReference>
<dbReference type="GO" id="GO:0072344">
    <property type="term" value="P:rescue of stalled ribosome"/>
    <property type="evidence" value="ECO:0007669"/>
    <property type="project" value="UniProtKB-UniRule"/>
</dbReference>
<keyword evidence="8" id="KW-1185">Reference proteome</keyword>
<dbReference type="Gene3D" id="1.10.8.50">
    <property type="match status" value="1"/>
</dbReference>
<dbReference type="Pfam" id="PF05670">
    <property type="entry name" value="NFACT-R_1"/>
    <property type="match status" value="1"/>
</dbReference>
<evidence type="ECO:0000313" key="8">
    <source>
        <dbReference type="Proteomes" id="UP000294902"/>
    </source>
</evidence>
<keyword evidence="4 5" id="KW-0648">Protein biosynthesis</keyword>
<keyword evidence="2 5" id="KW-0699">rRNA-binding</keyword>
<dbReference type="AlphaFoldDB" id="A0A4R3MUH1"/>
<dbReference type="InterPro" id="IPR043682">
    <property type="entry name" value="RqcH_bacterial"/>
</dbReference>
<dbReference type="GO" id="GO:0019843">
    <property type="term" value="F:rRNA binding"/>
    <property type="evidence" value="ECO:0007669"/>
    <property type="project" value="UniProtKB-UniRule"/>
</dbReference>
<name>A0A4R3MUH1_9FIRM</name>
<dbReference type="Pfam" id="PF05833">
    <property type="entry name" value="NFACT_N"/>
    <property type="match status" value="1"/>
</dbReference>
<accession>A0A4R3MUH1</accession>